<gene>
    <name evidence="1" type="ORF">EJD98_09720</name>
</gene>
<reference evidence="1 2" key="1">
    <citation type="submission" date="2018-12" db="EMBL/GenBank/DDBJ databases">
        <title>Draft genome sequences of Mycolicibacterium peregrinum isolated from a pig with lymphadenitis and from soil on the same Japanese pig farm.</title>
        <authorList>
            <person name="Komatsu T."/>
            <person name="Ohya K."/>
            <person name="Sawai K."/>
            <person name="Odoi J.O."/>
            <person name="Otsu K."/>
            <person name="Ota A."/>
            <person name="Ito T."/>
            <person name="Kawai M."/>
            <person name="Maruyama F."/>
        </authorList>
    </citation>
    <scope>NUCLEOTIDE SEQUENCE [LARGE SCALE GENOMIC DNA]</scope>
    <source>
        <strain evidence="1 2">138</strain>
    </source>
</reference>
<evidence type="ECO:0008006" key="3">
    <source>
        <dbReference type="Google" id="ProtNLM"/>
    </source>
</evidence>
<dbReference type="EMBL" id="RWKA01000004">
    <property type="protein sequence ID" value="TGB44139.1"/>
    <property type="molecule type" value="Genomic_DNA"/>
</dbReference>
<proteinExistence type="predicted"/>
<sequence length="115" mass="12995">MAASPLSTDRLPAEFAELGPFLDWDLATEGERYAKRLASSMEEMQSFYDVAFPRLPEALAFVDRYELTSLPDDVRTLMHLLQSLITVSFPVEVWKQPRVPDSGAAYLNCLEEPVI</sequence>
<dbReference type="Proteomes" id="UP000297792">
    <property type="component" value="Unassembled WGS sequence"/>
</dbReference>
<comment type="caution">
    <text evidence="1">The sequence shown here is derived from an EMBL/GenBank/DDBJ whole genome shotgun (WGS) entry which is preliminary data.</text>
</comment>
<evidence type="ECO:0000313" key="2">
    <source>
        <dbReference type="Proteomes" id="UP000297792"/>
    </source>
</evidence>
<evidence type="ECO:0000313" key="1">
    <source>
        <dbReference type="EMBL" id="TGB44139.1"/>
    </source>
</evidence>
<accession>A0A4Z0HQ24</accession>
<organism evidence="1 2">
    <name type="scientific">Mycolicibacterium peregrinum</name>
    <name type="common">Mycobacterium peregrinum</name>
    <dbReference type="NCBI Taxonomy" id="43304"/>
    <lineage>
        <taxon>Bacteria</taxon>
        <taxon>Bacillati</taxon>
        <taxon>Actinomycetota</taxon>
        <taxon>Actinomycetes</taxon>
        <taxon>Mycobacteriales</taxon>
        <taxon>Mycobacteriaceae</taxon>
        <taxon>Mycolicibacterium</taxon>
    </lineage>
</organism>
<protein>
    <recommendedName>
        <fullName evidence="3">Xaa-Pro dipeptidase</fullName>
    </recommendedName>
</protein>
<dbReference type="RefSeq" id="WP_135359799.1">
    <property type="nucleotide sequence ID" value="NZ_RWJZ01000003.1"/>
</dbReference>
<name>A0A4Z0HQ24_MYCPR</name>
<dbReference type="AlphaFoldDB" id="A0A4Z0HQ24"/>
<keyword evidence="2" id="KW-1185">Reference proteome</keyword>